<protein>
    <submittedName>
        <fullName evidence="2">Uncharacterized protein</fullName>
    </submittedName>
</protein>
<sequence>MIPTLVRRLAQPAKEAAIKSTQASNFPQTKKVWPPNFKELSHQQQLRFEKKYKRRVSRANYSPQWQKGVKYAQLATITAALIWLLFYSEFEWWGQKYKPSEEIRRRAQYLFGVMDPDKRYERRKDMVEPASASDANSDTKESPSK</sequence>
<evidence type="ECO:0000256" key="1">
    <source>
        <dbReference type="SAM" id="MobiDB-lite"/>
    </source>
</evidence>
<reference evidence="2 3" key="1">
    <citation type="submission" date="2016-03" db="EMBL/GenBank/DDBJ databases">
        <title>Fine-scale spatial genetic structure of a fungal parasite of coffee scale insects.</title>
        <authorList>
            <person name="Jackson D."/>
            <person name="Zemenick K.A."/>
            <person name="Malloure B."/>
            <person name="Quandt C.A."/>
            <person name="James T.Y."/>
        </authorList>
    </citation>
    <scope>NUCLEOTIDE SEQUENCE [LARGE SCALE GENOMIC DNA]</scope>
    <source>
        <strain evidence="2 3">UM487</strain>
    </source>
</reference>
<proteinExistence type="predicted"/>
<feature type="region of interest" description="Disordered" evidence="1">
    <location>
        <begin position="122"/>
        <end position="145"/>
    </location>
</feature>
<name>A0A179I495_CORDF</name>
<dbReference type="AlphaFoldDB" id="A0A179I495"/>
<accession>A0A179I495</accession>
<keyword evidence="3" id="KW-1185">Reference proteome</keyword>
<evidence type="ECO:0000313" key="3">
    <source>
        <dbReference type="Proteomes" id="UP000243081"/>
    </source>
</evidence>
<dbReference type="Proteomes" id="UP000243081">
    <property type="component" value="Unassembled WGS sequence"/>
</dbReference>
<organism evidence="2 3">
    <name type="scientific">Cordyceps confragosa</name>
    <name type="common">Lecanicillium lecanii</name>
    <dbReference type="NCBI Taxonomy" id="2714763"/>
    <lineage>
        <taxon>Eukaryota</taxon>
        <taxon>Fungi</taxon>
        <taxon>Dikarya</taxon>
        <taxon>Ascomycota</taxon>
        <taxon>Pezizomycotina</taxon>
        <taxon>Sordariomycetes</taxon>
        <taxon>Hypocreomycetidae</taxon>
        <taxon>Hypocreales</taxon>
        <taxon>Cordycipitaceae</taxon>
        <taxon>Akanthomyces</taxon>
    </lineage>
</organism>
<dbReference type="OrthoDB" id="5278907at2759"/>
<dbReference type="EMBL" id="LUKN01003374">
    <property type="protein sequence ID" value="OAQ97516.1"/>
    <property type="molecule type" value="Genomic_DNA"/>
</dbReference>
<evidence type="ECO:0000313" key="2">
    <source>
        <dbReference type="EMBL" id="OAQ97516.1"/>
    </source>
</evidence>
<gene>
    <name evidence="2" type="ORF">LLEC1_01949</name>
</gene>
<dbReference type="OMA" id="WARPRWT"/>
<comment type="caution">
    <text evidence="2">The sequence shown here is derived from an EMBL/GenBank/DDBJ whole genome shotgun (WGS) entry which is preliminary data.</text>
</comment>